<dbReference type="STRING" id="436010.A0A166UPI8"/>
<accession>A0A166UPI8</accession>
<evidence type="ECO:0000313" key="1">
    <source>
        <dbReference type="EMBL" id="KZP31897.1"/>
    </source>
</evidence>
<dbReference type="PANTHER" id="PTHR37574:SF1">
    <property type="entry name" value="LIPASE B"/>
    <property type="match status" value="1"/>
</dbReference>
<protein>
    <recommendedName>
        <fullName evidence="3">AB hydrolase-1 domain-containing protein</fullName>
    </recommendedName>
</protein>
<dbReference type="Proteomes" id="UP000076532">
    <property type="component" value="Unassembled WGS sequence"/>
</dbReference>
<dbReference type="OrthoDB" id="4605274at2759"/>
<evidence type="ECO:0000313" key="2">
    <source>
        <dbReference type="Proteomes" id="UP000076532"/>
    </source>
</evidence>
<dbReference type="InterPro" id="IPR029058">
    <property type="entry name" value="AB_hydrolase_fold"/>
</dbReference>
<sequence>MAKQYEASSIHSRGWYLQLLQLPATWQIPRGLNNTARIVLLVHVTGSSGNDSWGVSSYKLLPPKGYAIAWVNLPGNALGDSQISTEYVAYNIEQLRGTAPWARSQS</sequence>
<gene>
    <name evidence="1" type="ORF">FIBSPDRAFT_882790</name>
</gene>
<keyword evidence="2" id="KW-1185">Reference proteome</keyword>
<dbReference type="Gene3D" id="3.40.50.1820">
    <property type="entry name" value="alpha/beta hydrolase"/>
    <property type="match status" value="1"/>
</dbReference>
<name>A0A166UPI8_9AGAM</name>
<dbReference type="PANTHER" id="PTHR37574">
    <property type="entry name" value="LIPASE B"/>
    <property type="match status" value="1"/>
</dbReference>
<dbReference type="EMBL" id="KV417487">
    <property type="protein sequence ID" value="KZP31897.1"/>
    <property type="molecule type" value="Genomic_DNA"/>
</dbReference>
<dbReference type="InterPro" id="IPR053228">
    <property type="entry name" value="Stereospecific_Lipase"/>
</dbReference>
<dbReference type="AlphaFoldDB" id="A0A166UPI8"/>
<organism evidence="1 2">
    <name type="scientific">Athelia psychrophila</name>
    <dbReference type="NCBI Taxonomy" id="1759441"/>
    <lineage>
        <taxon>Eukaryota</taxon>
        <taxon>Fungi</taxon>
        <taxon>Dikarya</taxon>
        <taxon>Basidiomycota</taxon>
        <taxon>Agaricomycotina</taxon>
        <taxon>Agaricomycetes</taxon>
        <taxon>Agaricomycetidae</taxon>
        <taxon>Atheliales</taxon>
        <taxon>Atheliaceae</taxon>
        <taxon>Athelia</taxon>
    </lineage>
</organism>
<reference evidence="1 2" key="1">
    <citation type="journal article" date="2016" name="Mol. Biol. Evol.">
        <title>Comparative Genomics of Early-Diverging Mushroom-Forming Fungi Provides Insights into the Origins of Lignocellulose Decay Capabilities.</title>
        <authorList>
            <person name="Nagy L.G."/>
            <person name="Riley R."/>
            <person name="Tritt A."/>
            <person name="Adam C."/>
            <person name="Daum C."/>
            <person name="Floudas D."/>
            <person name="Sun H."/>
            <person name="Yadav J.S."/>
            <person name="Pangilinan J."/>
            <person name="Larsson K.H."/>
            <person name="Matsuura K."/>
            <person name="Barry K."/>
            <person name="Labutti K."/>
            <person name="Kuo R."/>
            <person name="Ohm R.A."/>
            <person name="Bhattacharya S.S."/>
            <person name="Shirouzu T."/>
            <person name="Yoshinaga Y."/>
            <person name="Martin F.M."/>
            <person name="Grigoriev I.V."/>
            <person name="Hibbett D.S."/>
        </authorList>
    </citation>
    <scope>NUCLEOTIDE SEQUENCE [LARGE SCALE GENOMIC DNA]</scope>
    <source>
        <strain evidence="1 2">CBS 109695</strain>
    </source>
</reference>
<evidence type="ECO:0008006" key="3">
    <source>
        <dbReference type="Google" id="ProtNLM"/>
    </source>
</evidence>
<proteinExistence type="predicted"/>